<sequence>MTILNPKLNKYPPIQFYGQAECEETKEEEDEDTEEEGYEPSHAYNLDGAFLPEQPSSGGFKFCNPSQSNPT</sequence>
<protein>
    <submittedName>
        <fullName evidence="2">Uncharacterized protein</fullName>
    </submittedName>
</protein>
<evidence type="ECO:0000313" key="3">
    <source>
        <dbReference type="Proteomes" id="UP001358586"/>
    </source>
</evidence>
<evidence type="ECO:0000313" key="2">
    <source>
        <dbReference type="EMBL" id="KAK5842349.1"/>
    </source>
</evidence>
<gene>
    <name evidence="2" type="ORF">PVK06_004690</name>
</gene>
<name>A0ABR0QSN9_GOSAR</name>
<feature type="region of interest" description="Disordered" evidence="1">
    <location>
        <begin position="21"/>
        <end position="71"/>
    </location>
</feature>
<reference evidence="2 3" key="1">
    <citation type="submission" date="2023-03" db="EMBL/GenBank/DDBJ databases">
        <title>WGS of Gossypium arboreum.</title>
        <authorList>
            <person name="Yu D."/>
        </authorList>
    </citation>
    <scope>NUCLEOTIDE SEQUENCE [LARGE SCALE GENOMIC DNA]</scope>
    <source>
        <tissue evidence="2">Leaf</tissue>
    </source>
</reference>
<dbReference type="EMBL" id="JARKNE010000002">
    <property type="protein sequence ID" value="KAK5842349.1"/>
    <property type="molecule type" value="Genomic_DNA"/>
</dbReference>
<accession>A0ABR0QSN9</accession>
<feature type="compositionally biased region" description="Acidic residues" evidence="1">
    <location>
        <begin position="21"/>
        <end position="38"/>
    </location>
</feature>
<keyword evidence="3" id="KW-1185">Reference proteome</keyword>
<organism evidence="2 3">
    <name type="scientific">Gossypium arboreum</name>
    <name type="common">Tree cotton</name>
    <name type="synonym">Gossypium nanking</name>
    <dbReference type="NCBI Taxonomy" id="29729"/>
    <lineage>
        <taxon>Eukaryota</taxon>
        <taxon>Viridiplantae</taxon>
        <taxon>Streptophyta</taxon>
        <taxon>Embryophyta</taxon>
        <taxon>Tracheophyta</taxon>
        <taxon>Spermatophyta</taxon>
        <taxon>Magnoliopsida</taxon>
        <taxon>eudicotyledons</taxon>
        <taxon>Gunneridae</taxon>
        <taxon>Pentapetalae</taxon>
        <taxon>rosids</taxon>
        <taxon>malvids</taxon>
        <taxon>Malvales</taxon>
        <taxon>Malvaceae</taxon>
        <taxon>Malvoideae</taxon>
        <taxon>Gossypium</taxon>
    </lineage>
</organism>
<comment type="caution">
    <text evidence="2">The sequence shown here is derived from an EMBL/GenBank/DDBJ whole genome shotgun (WGS) entry which is preliminary data.</text>
</comment>
<proteinExistence type="predicted"/>
<evidence type="ECO:0000256" key="1">
    <source>
        <dbReference type="SAM" id="MobiDB-lite"/>
    </source>
</evidence>
<dbReference type="Proteomes" id="UP001358586">
    <property type="component" value="Chromosome 2"/>
</dbReference>